<dbReference type="Pfam" id="PF10250">
    <property type="entry name" value="O-FucT"/>
    <property type="match status" value="1"/>
</dbReference>
<dbReference type="ExpressionAtlas" id="A0A1D6HFC2">
    <property type="expression patterns" value="baseline and differential"/>
</dbReference>
<dbReference type="AlphaFoldDB" id="A0A1D6HFC2"/>
<evidence type="ECO:0000256" key="4">
    <source>
        <dbReference type="ARBA" id="ARBA00023253"/>
    </source>
</evidence>
<evidence type="ECO:0000256" key="6">
    <source>
        <dbReference type="ARBA" id="ARBA00030350"/>
    </source>
</evidence>
<gene>
    <name evidence="7" type="ORF">ZEAMMB73_Zm00001d017521</name>
</gene>
<dbReference type="GO" id="GO:0016757">
    <property type="term" value="F:glycosyltransferase activity"/>
    <property type="evidence" value="ECO:0007669"/>
    <property type="project" value="UniProtKB-KW"/>
</dbReference>
<dbReference type="InterPro" id="IPR024709">
    <property type="entry name" value="FucosylTrfase_pln"/>
</dbReference>
<accession>A0A1D6HFC2</accession>
<reference evidence="7" key="1">
    <citation type="submission" date="2015-12" db="EMBL/GenBank/DDBJ databases">
        <title>Update maize B73 reference genome by single molecule sequencing technologies.</title>
        <authorList>
            <consortium name="Maize Genome Sequencing Project"/>
            <person name="Ware D."/>
        </authorList>
    </citation>
    <scope>NUCLEOTIDE SEQUENCE</scope>
    <source>
        <tissue evidence="7">Seedling</tissue>
    </source>
</reference>
<keyword evidence="2 7" id="KW-0328">Glycosyltransferase</keyword>
<keyword evidence="4" id="KW-0294">Fucose metabolism</keyword>
<organism evidence="7">
    <name type="scientific">Zea mays</name>
    <name type="common">Maize</name>
    <dbReference type="NCBI Taxonomy" id="4577"/>
    <lineage>
        <taxon>Eukaryota</taxon>
        <taxon>Viridiplantae</taxon>
        <taxon>Streptophyta</taxon>
        <taxon>Embryophyta</taxon>
        <taxon>Tracheophyta</taxon>
        <taxon>Spermatophyta</taxon>
        <taxon>Magnoliopsida</taxon>
        <taxon>Liliopsida</taxon>
        <taxon>Poales</taxon>
        <taxon>Poaceae</taxon>
        <taxon>PACMAD clade</taxon>
        <taxon>Panicoideae</taxon>
        <taxon>Andropogonodae</taxon>
        <taxon>Andropogoneae</taxon>
        <taxon>Tripsacinae</taxon>
        <taxon>Zea</taxon>
    </lineage>
</organism>
<dbReference type="GO" id="GO:0006004">
    <property type="term" value="P:fucose metabolic process"/>
    <property type="evidence" value="ECO:0007669"/>
    <property type="project" value="UniProtKB-KW"/>
</dbReference>
<protein>
    <recommendedName>
        <fullName evidence="6">O-fucosyltransferase family protein</fullName>
    </recommendedName>
</protein>
<dbReference type="InterPro" id="IPR019378">
    <property type="entry name" value="GDP-Fuc_O-FucTrfase"/>
</dbReference>
<keyword evidence="5" id="KW-0119">Carbohydrate metabolism</keyword>
<evidence type="ECO:0000256" key="5">
    <source>
        <dbReference type="ARBA" id="ARBA00023277"/>
    </source>
</evidence>
<comment type="similarity">
    <text evidence="1">Belongs to the glycosyltransferase GT106 family.</text>
</comment>
<sequence length="177" mass="20602">MTSFLTKKNCQAQVSEADMDAMWKHPDVYKEWIKSGERRGNVRFSHDAKNMPYLSRVEVKNFSSRMAAVDYSICAQSEVFVTTQGGNFPHFLMGHRRYLYGGHSKTIKPDKRRLAVLFNNPRIGWTALKRHLLNMRAHSDVKGIEMKRPNESIYTFPCPDCMCRLNRTEHSKSKQSR</sequence>
<name>A0A1D6HFC2_MAIZE</name>
<evidence type="ECO:0000256" key="3">
    <source>
        <dbReference type="ARBA" id="ARBA00022679"/>
    </source>
</evidence>
<dbReference type="FunCoup" id="A0A1D6HFC2">
    <property type="interactions" value="20"/>
</dbReference>
<keyword evidence="3 7" id="KW-0808">Transferase</keyword>
<evidence type="ECO:0000313" key="7">
    <source>
        <dbReference type="EMBL" id="AQK73337.1"/>
    </source>
</evidence>
<dbReference type="InParanoid" id="A0A1D6HFC2"/>
<dbReference type="PANTHER" id="PTHR31288:SF25">
    <property type="entry name" value="O-FUCOSYLTRANSFERASE FAMILY PROTEIN"/>
    <property type="match status" value="1"/>
</dbReference>
<evidence type="ECO:0000256" key="2">
    <source>
        <dbReference type="ARBA" id="ARBA00022676"/>
    </source>
</evidence>
<evidence type="ECO:0000256" key="1">
    <source>
        <dbReference type="ARBA" id="ARBA00007737"/>
    </source>
</evidence>
<dbReference type="PANTHER" id="PTHR31288">
    <property type="entry name" value="O-FUCOSYLTRANSFERASE FAMILY PROTEIN"/>
    <property type="match status" value="1"/>
</dbReference>
<dbReference type="EMBL" id="CM000781">
    <property type="protein sequence ID" value="AQK73337.1"/>
    <property type="molecule type" value="Genomic_DNA"/>
</dbReference>
<proteinExistence type="inferred from homology"/>